<dbReference type="Proteomes" id="UP001209540">
    <property type="component" value="Unassembled WGS sequence"/>
</dbReference>
<dbReference type="EMBL" id="JAIXMP010000010">
    <property type="protein sequence ID" value="KAI9266897.1"/>
    <property type="molecule type" value="Genomic_DNA"/>
</dbReference>
<dbReference type="AlphaFoldDB" id="A0AAD5KCJ3"/>
<keyword evidence="1" id="KW-0175">Coiled coil</keyword>
<organism evidence="3 4">
    <name type="scientific">Phascolomyces articulosus</name>
    <dbReference type="NCBI Taxonomy" id="60185"/>
    <lineage>
        <taxon>Eukaryota</taxon>
        <taxon>Fungi</taxon>
        <taxon>Fungi incertae sedis</taxon>
        <taxon>Mucoromycota</taxon>
        <taxon>Mucoromycotina</taxon>
        <taxon>Mucoromycetes</taxon>
        <taxon>Mucorales</taxon>
        <taxon>Lichtheimiaceae</taxon>
        <taxon>Phascolomyces</taxon>
    </lineage>
</organism>
<name>A0AAD5KCJ3_9FUNG</name>
<evidence type="ECO:0000313" key="3">
    <source>
        <dbReference type="EMBL" id="KAI9266897.1"/>
    </source>
</evidence>
<feature type="region of interest" description="Disordered" evidence="2">
    <location>
        <begin position="51"/>
        <end position="106"/>
    </location>
</feature>
<evidence type="ECO:0000256" key="1">
    <source>
        <dbReference type="SAM" id="Coils"/>
    </source>
</evidence>
<protein>
    <submittedName>
        <fullName evidence="3">Uncharacterized protein</fullName>
    </submittedName>
</protein>
<feature type="coiled-coil region" evidence="1">
    <location>
        <begin position="600"/>
        <end position="630"/>
    </location>
</feature>
<feature type="compositionally biased region" description="Polar residues" evidence="2">
    <location>
        <begin position="51"/>
        <end position="63"/>
    </location>
</feature>
<sequence>MSAFHFINATTKKTLSTASSPTPTTTRSNLTASLADDFFGDQFTSFVNQTPIASSSSSTQSLPTFERSSRCDNKPTTSNTRHAGQQQQQQQQRHYNNNKTISSSSSMKKSAFSFIGASSNIHLLDVDNQEKKKENEDDDDDDGSSTPRLESPKQSKIIHPSSQNNNNRKKKQGTNEMNRLSAETTWKRIQAEKEREKDKIQRCYNKRALIHEQMIQLQKEIHQVTVKSKEALTVEDYLQAQAFQTQQNKLTEKLWDVFSDTEDQVEQHIHACWISLVDLLTREMEAAKKLADACQHTKDDRERQLLKYHIDQERKYEERLQHIQHQRGKLDQEKSEIAFEQEMWEQSDAEFKSHMDELVHQERSKKEEVTHKMKNVQTEIDELMTRLGELQQIRDEYEEEIHQLDITIHDIMQPYLPEKEGLEHDHLLVQQRQQSIEKRWNQLDREDEILYREMEQHTKDKEREKNELTNLEEQIHVATQQLEQGQEEQEAIKTTFHDYVESRDALVIDKKQAMIRAHDKVTHGTQSIETKRRQLYTLQCGLEDQESVVQQNKGQLKSLHRQKKLAVETGQFQLAAEANHRIQSMESTLFDSETLRNDRQKQVDESLALLQKEQEQLEQLKKECMEIQHESGERMCERESCSFYCFFIYLF</sequence>
<accession>A0AAD5KCJ3</accession>
<gene>
    <name evidence="3" type="ORF">BDA99DRAFT_506925</name>
</gene>
<feature type="coiled-coil region" evidence="1">
    <location>
        <begin position="451"/>
        <end position="488"/>
    </location>
</feature>
<evidence type="ECO:0000313" key="4">
    <source>
        <dbReference type="Proteomes" id="UP001209540"/>
    </source>
</evidence>
<feature type="region of interest" description="Disordered" evidence="2">
    <location>
        <begin position="125"/>
        <end position="182"/>
    </location>
</feature>
<proteinExistence type="predicted"/>
<feature type="coiled-coil region" evidence="1">
    <location>
        <begin position="359"/>
        <end position="407"/>
    </location>
</feature>
<reference evidence="3" key="1">
    <citation type="journal article" date="2022" name="IScience">
        <title>Evolution of zygomycete secretomes and the origins of terrestrial fungal ecologies.</title>
        <authorList>
            <person name="Chang Y."/>
            <person name="Wang Y."/>
            <person name="Mondo S."/>
            <person name="Ahrendt S."/>
            <person name="Andreopoulos W."/>
            <person name="Barry K."/>
            <person name="Beard J."/>
            <person name="Benny G.L."/>
            <person name="Blankenship S."/>
            <person name="Bonito G."/>
            <person name="Cuomo C."/>
            <person name="Desiro A."/>
            <person name="Gervers K.A."/>
            <person name="Hundley H."/>
            <person name="Kuo A."/>
            <person name="LaButti K."/>
            <person name="Lang B.F."/>
            <person name="Lipzen A."/>
            <person name="O'Donnell K."/>
            <person name="Pangilinan J."/>
            <person name="Reynolds N."/>
            <person name="Sandor L."/>
            <person name="Smith M.E."/>
            <person name="Tsang A."/>
            <person name="Grigoriev I.V."/>
            <person name="Stajich J.E."/>
            <person name="Spatafora J.W."/>
        </authorList>
    </citation>
    <scope>NUCLEOTIDE SEQUENCE</scope>
    <source>
        <strain evidence="3">RSA 2281</strain>
    </source>
</reference>
<feature type="compositionally biased region" description="Polar residues" evidence="2">
    <location>
        <begin position="74"/>
        <end position="84"/>
    </location>
</feature>
<reference evidence="3" key="2">
    <citation type="submission" date="2023-02" db="EMBL/GenBank/DDBJ databases">
        <authorList>
            <consortium name="DOE Joint Genome Institute"/>
            <person name="Mondo S.J."/>
            <person name="Chang Y."/>
            <person name="Wang Y."/>
            <person name="Ahrendt S."/>
            <person name="Andreopoulos W."/>
            <person name="Barry K."/>
            <person name="Beard J."/>
            <person name="Benny G.L."/>
            <person name="Blankenship S."/>
            <person name="Bonito G."/>
            <person name="Cuomo C."/>
            <person name="Desiro A."/>
            <person name="Gervers K.A."/>
            <person name="Hundley H."/>
            <person name="Kuo A."/>
            <person name="LaButti K."/>
            <person name="Lang B.F."/>
            <person name="Lipzen A."/>
            <person name="O'Donnell K."/>
            <person name="Pangilinan J."/>
            <person name="Reynolds N."/>
            <person name="Sandor L."/>
            <person name="Smith M.W."/>
            <person name="Tsang A."/>
            <person name="Grigoriev I.V."/>
            <person name="Stajich J.E."/>
            <person name="Spatafora J.W."/>
        </authorList>
    </citation>
    <scope>NUCLEOTIDE SEQUENCE</scope>
    <source>
        <strain evidence="3">RSA 2281</strain>
    </source>
</reference>
<feature type="compositionally biased region" description="Basic and acidic residues" evidence="2">
    <location>
        <begin position="125"/>
        <end position="135"/>
    </location>
</feature>
<keyword evidence="4" id="KW-1185">Reference proteome</keyword>
<comment type="caution">
    <text evidence="3">The sequence shown here is derived from an EMBL/GenBank/DDBJ whole genome shotgun (WGS) entry which is preliminary data.</text>
</comment>
<feature type="compositionally biased region" description="Polar residues" evidence="2">
    <location>
        <begin position="144"/>
        <end position="154"/>
    </location>
</feature>
<evidence type="ECO:0000256" key="2">
    <source>
        <dbReference type="SAM" id="MobiDB-lite"/>
    </source>
</evidence>